<keyword evidence="3" id="KW-1185">Reference proteome</keyword>
<feature type="transmembrane region" description="Helical" evidence="1">
    <location>
        <begin position="164"/>
        <end position="185"/>
    </location>
</feature>
<feature type="transmembrane region" description="Helical" evidence="1">
    <location>
        <begin position="205"/>
        <end position="226"/>
    </location>
</feature>
<evidence type="ECO:0000313" key="3">
    <source>
        <dbReference type="Proteomes" id="UP000719766"/>
    </source>
</evidence>
<organism evidence="2 3">
    <name type="scientific">Suillus plorans</name>
    <dbReference type="NCBI Taxonomy" id="116603"/>
    <lineage>
        <taxon>Eukaryota</taxon>
        <taxon>Fungi</taxon>
        <taxon>Dikarya</taxon>
        <taxon>Basidiomycota</taxon>
        <taxon>Agaricomycotina</taxon>
        <taxon>Agaricomycetes</taxon>
        <taxon>Agaricomycetidae</taxon>
        <taxon>Boletales</taxon>
        <taxon>Suillineae</taxon>
        <taxon>Suillaceae</taxon>
        <taxon>Suillus</taxon>
    </lineage>
</organism>
<dbReference type="OrthoDB" id="2650825at2759"/>
<proteinExistence type="predicted"/>
<feature type="transmembrane region" description="Helical" evidence="1">
    <location>
        <begin position="121"/>
        <end position="143"/>
    </location>
</feature>
<evidence type="ECO:0000256" key="1">
    <source>
        <dbReference type="SAM" id="Phobius"/>
    </source>
</evidence>
<reference evidence="2" key="1">
    <citation type="journal article" date="2020" name="New Phytol.">
        <title>Comparative genomics reveals dynamic genome evolution in host specialist ectomycorrhizal fungi.</title>
        <authorList>
            <person name="Lofgren L.A."/>
            <person name="Nguyen N.H."/>
            <person name="Vilgalys R."/>
            <person name="Ruytinx J."/>
            <person name="Liao H.L."/>
            <person name="Branco S."/>
            <person name="Kuo A."/>
            <person name="LaButti K."/>
            <person name="Lipzen A."/>
            <person name="Andreopoulos W."/>
            <person name="Pangilinan J."/>
            <person name="Riley R."/>
            <person name="Hundley H."/>
            <person name="Na H."/>
            <person name="Barry K."/>
            <person name="Grigoriev I.V."/>
            <person name="Stajich J.E."/>
            <person name="Kennedy P.G."/>
        </authorList>
    </citation>
    <scope>NUCLEOTIDE SEQUENCE</scope>
    <source>
        <strain evidence="2">S12</strain>
    </source>
</reference>
<accession>A0A9P7DIY8</accession>
<protein>
    <submittedName>
        <fullName evidence="2">Uncharacterized protein</fullName>
    </submittedName>
</protein>
<dbReference type="RefSeq" id="XP_041160915.1">
    <property type="nucleotide sequence ID" value="XM_041302843.1"/>
</dbReference>
<sequence length="262" mass="29336">MTVLYLGMRYLGILCNAITVWSCLPTISLTDTGVISYIVQEWINVLVFIMLGVVMITRLYAMYERSRNILIFLSVIFLADNIFNGVVTLMVTLHLSGEELILSGTHQCSIDFGDDGLRLDLIIWILGSVWEVLALCLAFWIAVKHFRELRQYSTGNITGDCFTVLLKSHVVYFVSFLAVSCFQLISDFSQALSTVDQNSLKAQIYSEFLQIFLIAQIGVLGPRLILSVRKYYAELVADSDAATAMTSIAFQERVHISTGNSV</sequence>
<keyword evidence="1" id="KW-1133">Transmembrane helix</keyword>
<keyword evidence="1" id="KW-0472">Membrane</keyword>
<feature type="transmembrane region" description="Helical" evidence="1">
    <location>
        <begin position="34"/>
        <end position="57"/>
    </location>
</feature>
<dbReference type="EMBL" id="JABBWE010000024">
    <property type="protein sequence ID" value="KAG1794876.1"/>
    <property type="molecule type" value="Genomic_DNA"/>
</dbReference>
<dbReference type="AlphaFoldDB" id="A0A9P7DIY8"/>
<evidence type="ECO:0000313" key="2">
    <source>
        <dbReference type="EMBL" id="KAG1794876.1"/>
    </source>
</evidence>
<feature type="transmembrane region" description="Helical" evidence="1">
    <location>
        <begin position="69"/>
        <end position="93"/>
    </location>
</feature>
<comment type="caution">
    <text evidence="2">The sequence shown here is derived from an EMBL/GenBank/DDBJ whole genome shotgun (WGS) entry which is preliminary data.</text>
</comment>
<dbReference type="Proteomes" id="UP000719766">
    <property type="component" value="Unassembled WGS sequence"/>
</dbReference>
<dbReference type="GeneID" id="64596607"/>
<name>A0A9P7DIY8_9AGAM</name>
<keyword evidence="1" id="KW-0812">Transmembrane</keyword>
<feature type="transmembrane region" description="Helical" evidence="1">
    <location>
        <begin position="7"/>
        <end position="28"/>
    </location>
</feature>
<gene>
    <name evidence="2" type="ORF">HD556DRAFT_1367618</name>
</gene>